<dbReference type="RefSeq" id="WP_090484124.1">
    <property type="nucleotide sequence ID" value="NZ_BJVY01000046.1"/>
</dbReference>
<dbReference type="PANTHER" id="PTHR11106:SF27">
    <property type="entry name" value="MACRO DOMAIN-CONTAINING PROTEIN"/>
    <property type="match status" value="1"/>
</dbReference>
<dbReference type="Gene3D" id="3.40.220.10">
    <property type="entry name" value="Leucine Aminopeptidase, subunit E, domain 1"/>
    <property type="match status" value="1"/>
</dbReference>
<reference evidence="3 4" key="1">
    <citation type="submission" date="2016-10" db="EMBL/GenBank/DDBJ databases">
        <authorList>
            <person name="Varghese N."/>
            <person name="Submissions S."/>
        </authorList>
    </citation>
    <scope>NUCLEOTIDE SEQUENCE [LARGE SCALE GENOMIC DNA]</scope>
    <source>
        <strain evidence="3 4">DSM 2260</strain>
    </source>
</reference>
<evidence type="ECO:0000313" key="2">
    <source>
        <dbReference type="EMBL" id="GEL74372.1"/>
    </source>
</evidence>
<feature type="domain" description="Macro" evidence="1">
    <location>
        <begin position="1"/>
        <end position="172"/>
    </location>
</feature>
<dbReference type="EMBL" id="FNAJ01000001">
    <property type="protein sequence ID" value="SDD22700.1"/>
    <property type="molecule type" value="Genomic_DNA"/>
</dbReference>
<dbReference type="GO" id="GO:0019213">
    <property type="term" value="F:deacetylase activity"/>
    <property type="evidence" value="ECO:0007669"/>
    <property type="project" value="TreeGrafter"/>
</dbReference>
<evidence type="ECO:0000313" key="5">
    <source>
        <dbReference type="Proteomes" id="UP000321224"/>
    </source>
</evidence>
<dbReference type="EMBL" id="BJVY01000046">
    <property type="protein sequence ID" value="GEL74372.1"/>
    <property type="molecule type" value="Genomic_DNA"/>
</dbReference>
<dbReference type="Pfam" id="PF01661">
    <property type="entry name" value="Macro"/>
    <property type="match status" value="1"/>
</dbReference>
<sequence>MSDERLVLMRGDITQVQADAIVNAANSTLLGGGGVDGAIHRAAGRGLLAECRTLGRCPPGEARITGGHALPAKHVIHAVGPVWQGGSNGEETVLARCYRRAFSLMEQHGLGTIAFPSISTGAYGYPIERAARIALREILAALQRMPTLQRVTVVLFSDSDLEVYQRARQALEPTPSA</sequence>
<dbReference type="Proteomes" id="UP000198717">
    <property type="component" value="Unassembled WGS sequence"/>
</dbReference>
<gene>
    <name evidence="2" type="primary">ymdB</name>
    <name evidence="2" type="ORF">MVI01_61560</name>
    <name evidence="3" type="ORF">SAMN04488504_10118</name>
</gene>
<dbReference type="PROSITE" id="PS51154">
    <property type="entry name" value="MACRO"/>
    <property type="match status" value="1"/>
</dbReference>
<dbReference type="InterPro" id="IPR043472">
    <property type="entry name" value="Macro_dom-like"/>
</dbReference>
<evidence type="ECO:0000313" key="3">
    <source>
        <dbReference type="EMBL" id="SDD22700.1"/>
    </source>
</evidence>
<dbReference type="Proteomes" id="UP000321224">
    <property type="component" value="Unassembled WGS sequence"/>
</dbReference>
<evidence type="ECO:0000259" key="1">
    <source>
        <dbReference type="PROSITE" id="PS51154"/>
    </source>
</evidence>
<reference evidence="2 5" key="2">
    <citation type="submission" date="2019-07" db="EMBL/GenBank/DDBJ databases">
        <title>Whole genome shotgun sequence of Myxococcus virescens NBRC 100334.</title>
        <authorList>
            <person name="Hosoyama A."/>
            <person name="Uohara A."/>
            <person name="Ohji S."/>
            <person name="Ichikawa N."/>
        </authorList>
    </citation>
    <scope>NUCLEOTIDE SEQUENCE [LARGE SCALE GENOMIC DNA]</scope>
    <source>
        <strain evidence="2 5">NBRC 100334</strain>
    </source>
</reference>
<protein>
    <submittedName>
        <fullName evidence="3">O-acetyl-ADP-ribose deacetylase (Regulator of RNase III), contains Macro domain</fullName>
    </submittedName>
    <submittedName>
        <fullName evidence="2">RNase III inhibitor</fullName>
    </submittedName>
</protein>
<evidence type="ECO:0000313" key="4">
    <source>
        <dbReference type="Proteomes" id="UP000198717"/>
    </source>
</evidence>
<accession>A0A511HLB8</accession>
<dbReference type="AlphaFoldDB" id="A0A511HLB8"/>
<dbReference type="PANTHER" id="PTHR11106">
    <property type="entry name" value="GANGLIOSIDE INDUCED DIFFERENTIATION ASSOCIATED PROTEIN 2-RELATED"/>
    <property type="match status" value="1"/>
</dbReference>
<dbReference type="NCBIfam" id="NF001664">
    <property type="entry name" value="PRK00431.1-6"/>
    <property type="match status" value="1"/>
</dbReference>
<organism evidence="2 5">
    <name type="scientific">Myxococcus virescens</name>
    <dbReference type="NCBI Taxonomy" id="83456"/>
    <lineage>
        <taxon>Bacteria</taxon>
        <taxon>Pseudomonadati</taxon>
        <taxon>Myxococcota</taxon>
        <taxon>Myxococcia</taxon>
        <taxon>Myxococcales</taxon>
        <taxon>Cystobacterineae</taxon>
        <taxon>Myxococcaceae</taxon>
        <taxon>Myxococcus</taxon>
    </lineage>
</organism>
<name>A0A511HLB8_9BACT</name>
<comment type="caution">
    <text evidence="2">The sequence shown here is derived from an EMBL/GenBank/DDBJ whole genome shotgun (WGS) entry which is preliminary data.</text>
</comment>
<keyword evidence="4" id="KW-1185">Reference proteome</keyword>
<dbReference type="SMART" id="SM00506">
    <property type="entry name" value="A1pp"/>
    <property type="match status" value="1"/>
</dbReference>
<dbReference type="InterPro" id="IPR002589">
    <property type="entry name" value="Macro_dom"/>
</dbReference>
<proteinExistence type="predicted"/>
<dbReference type="CDD" id="cd02908">
    <property type="entry name" value="Macro_OAADPr_deacetylase"/>
    <property type="match status" value="1"/>
</dbReference>
<dbReference type="SUPFAM" id="SSF52949">
    <property type="entry name" value="Macro domain-like"/>
    <property type="match status" value="1"/>
</dbReference>